<dbReference type="GO" id="GO:0003676">
    <property type="term" value="F:nucleic acid binding"/>
    <property type="evidence" value="ECO:0007669"/>
    <property type="project" value="UniProtKB-UniRule"/>
</dbReference>
<dbReference type="InterPro" id="IPR013087">
    <property type="entry name" value="Znf_C2H2_type"/>
</dbReference>
<evidence type="ECO:0000259" key="3">
    <source>
        <dbReference type="PROSITE" id="PS51061"/>
    </source>
</evidence>
<reference evidence="4 5" key="1">
    <citation type="submission" date="2023-08" db="EMBL/GenBank/DDBJ databases">
        <title>Black Yeasts Isolated from many extreme environments.</title>
        <authorList>
            <person name="Coleine C."/>
            <person name="Stajich J.E."/>
            <person name="Selbmann L."/>
        </authorList>
    </citation>
    <scope>NUCLEOTIDE SEQUENCE [LARGE SCALE GENOMIC DNA]</scope>
    <source>
        <strain evidence="4 5">CCFEE 5935</strain>
    </source>
</reference>
<dbReference type="InterPro" id="IPR036236">
    <property type="entry name" value="Znf_C2H2_sf"/>
</dbReference>
<dbReference type="Pfam" id="PF01424">
    <property type="entry name" value="R3H"/>
    <property type="match status" value="1"/>
</dbReference>
<feature type="domain" description="C2H2-type" evidence="2">
    <location>
        <begin position="209"/>
        <end position="236"/>
    </location>
</feature>
<gene>
    <name evidence="4" type="ORF">LTR77_007736</name>
</gene>
<sequence>MAAPIPTQPMPDETTTIQVGDLGIFSMRAVYDALASSLQVPQRHTTLGHVERQENNTWALAPPARCDKPGFTMQQESKADDSDCSWTGEEDSGDFYVRMRRQLDDFILSPDQTTLTTDSLSRHERRFVHASAQVMHLGHASLGPPRSRNRSMVIYKTTQPTIPFVLQATEREHPRTISWAPDIDVDTQSLASASTNRKRPRLEKVTGGYPCQYCPKLFDRASERNKHAQAHQPSYTNRHICPLCQKGFRYPKDLRRHTTRVHENSATSRPIFDPTYASFGSMTLSSTLTYESRIPSETSLTFNSQPTSKNCSPSLLGQKGDVDAVEPLCLDMGDGMGLGGEFGLPFQELADFDFDGHDFGEEDGLEMMKVRK</sequence>
<feature type="domain" description="R3H" evidence="3">
    <location>
        <begin position="93"/>
        <end position="158"/>
    </location>
</feature>
<dbReference type="SMART" id="SM00355">
    <property type="entry name" value="ZnF_C2H2"/>
    <property type="match status" value="2"/>
</dbReference>
<accession>A0AAV9P698</accession>
<keyword evidence="5" id="KW-1185">Reference proteome</keyword>
<dbReference type="GO" id="GO:0008270">
    <property type="term" value="F:zinc ion binding"/>
    <property type="evidence" value="ECO:0007669"/>
    <property type="project" value="UniProtKB-KW"/>
</dbReference>
<evidence type="ECO:0000313" key="4">
    <source>
        <dbReference type="EMBL" id="KAK5167007.1"/>
    </source>
</evidence>
<proteinExistence type="predicted"/>
<dbReference type="PROSITE" id="PS51061">
    <property type="entry name" value="R3H"/>
    <property type="match status" value="1"/>
</dbReference>
<dbReference type="Gene3D" id="3.30.1370.50">
    <property type="entry name" value="R3H-like domain"/>
    <property type="match status" value="1"/>
</dbReference>
<dbReference type="PROSITE" id="PS00028">
    <property type="entry name" value="ZINC_FINGER_C2H2_1"/>
    <property type="match status" value="2"/>
</dbReference>
<protein>
    <submittedName>
        <fullName evidence="4">Uncharacterized protein</fullName>
    </submittedName>
</protein>
<name>A0AAV9P698_9PEZI</name>
<comment type="caution">
    <text evidence="4">The sequence shown here is derived from an EMBL/GenBank/DDBJ whole genome shotgun (WGS) entry which is preliminary data.</text>
</comment>
<dbReference type="Pfam" id="PF00096">
    <property type="entry name" value="zf-C2H2"/>
    <property type="match status" value="1"/>
</dbReference>
<evidence type="ECO:0000313" key="5">
    <source>
        <dbReference type="Proteomes" id="UP001337655"/>
    </source>
</evidence>
<dbReference type="RefSeq" id="XP_064656815.1">
    <property type="nucleotide sequence ID" value="XM_064804973.1"/>
</dbReference>
<evidence type="ECO:0000256" key="1">
    <source>
        <dbReference type="PROSITE-ProRule" id="PRU00042"/>
    </source>
</evidence>
<dbReference type="Gene3D" id="3.30.160.60">
    <property type="entry name" value="Classic Zinc Finger"/>
    <property type="match status" value="1"/>
</dbReference>
<keyword evidence="1" id="KW-0479">Metal-binding</keyword>
<dbReference type="InterPro" id="IPR036867">
    <property type="entry name" value="R3H_dom_sf"/>
</dbReference>
<dbReference type="GeneID" id="89929072"/>
<dbReference type="CDD" id="cd02325">
    <property type="entry name" value="R3H"/>
    <property type="match status" value="1"/>
</dbReference>
<dbReference type="InterPro" id="IPR001374">
    <property type="entry name" value="R3H_dom"/>
</dbReference>
<dbReference type="PROSITE" id="PS50157">
    <property type="entry name" value="ZINC_FINGER_C2H2_2"/>
    <property type="match status" value="2"/>
</dbReference>
<dbReference type="Proteomes" id="UP001337655">
    <property type="component" value="Unassembled WGS sequence"/>
</dbReference>
<dbReference type="SUPFAM" id="SSF57667">
    <property type="entry name" value="beta-beta-alpha zinc fingers"/>
    <property type="match status" value="1"/>
</dbReference>
<dbReference type="AlphaFoldDB" id="A0AAV9P698"/>
<keyword evidence="1" id="KW-0863">Zinc-finger</keyword>
<organism evidence="4 5">
    <name type="scientific">Saxophila tyrrhenica</name>
    <dbReference type="NCBI Taxonomy" id="1690608"/>
    <lineage>
        <taxon>Eukaryota</taxon>
        <taxon>Fungi</taxon>
        <taxon>Dikarya</taxon>
        <taxon>Ascomycota</taxon>
        <taxon>Pezizomycotina</taxon>
        <taxon>Dothideomycetes</taxon>
        <taxon>Dothideomycetidae</taxon>
        <taxon>Mycosphaerellales</taxon>
        <taxon>Extremaceae</taxon>
        <taxon>Saxophila</taxon>
    </lineage>
</organism>
<feature type="domain" description="C2H2-type" evidence="2">
    <location>
        <begin position="239"/>
        <end position="267"/>
    </location>
</feature>
<dbReference type="SUPFAM" id="SSF82708">
    <property type="entry name" value="R3H domain"/>
    <property type="match status" value="1"/>
</dbReference>
<evidence type="ECO:0000259" key="2">
    <source>
        <dbReference type="PROSITE" id="PS50157"/>
    </source>
</evidence>
<keyword evidence="1" id="KW-0862">Zinc</keyword>
<dbReference type="EMBL" id="JAVRRT010000012">
    <property type="protein sequence ID" value="KAK5167007.1"/>
    <property type="molecule type" value="Genomic_DNA"/>
</dbReference>